<name>A0ABV6DHI4_9BACL</name>
<proteinExistence type="predicted"/>
<feature type="transmembrane region" description="Helical" evidence="1">
    <location>
        <begin position="93"/>
        <end position="114"/>
    </location>
</feature>
<protein>
    <submittedName>
        <fullName evidence="2">Uncharacterized protein</fullName>
    </submittedName>
</protein>
<comment type="caution">
    <text evidence="2">The sequence shown here is derived from an EMBL/GenBank/DDBJ whole genome shotgun (WGS) entry which is preliminary data.</text>
</comment>
<keyword evidence="1" id="KW-1133">Transmembrane helix</keyword>
<feature type="transmembrane region" description="Helical" evidence="1">
    <location>
        <begin position="33"/>
        <end position="50"/>
    </location>
</feature>
<dbReference type="EMBL" id="JBHLWN010000026">
    <property type="protein sequence ID" value="MFC0212106.1"/>
    <property type="molecule type" value="Genomic_DNA"/>
</dbReference>
<evidence type="ECO:0000256" key="1">
    <source>
        <dbReference type="SAM" id="Phobius"/>
    </source>
</evidence>
<dbReference type="RefSeq" id="WP_377469194.1">
    <property type="nucleotide sequence ID" value="NZ_JBHLWN010000026.1"/>
</dbReference>
<evidence type="ECO:0000313" key="3">
    <source>
        <dbReference type="Proteomes" id="UP001589776"/>
    </source>
</evidence>
<organism evidence="2 3">
    <name type="scientific">Paenibacillus chartarius</name>
    <dbReference type="NCBI Taxonomy" id="747481"/>
    <lineage>
        <taxon>Bacteria</taxon>
        <taxon>Bacillati</taxon>
        <taxon>Bacillota</taxon>
        <taxon>Bacilli</taxon>
        <taxon>Bacillales</taxon>
        <taxon>Paenibacillaceae</taxon>
        <taxon>Paenibacillus</taxon>
    </lineage>
</organism>
<evidence type="ECO:0000313" key="2">
    <source>
        <dbReference type="EMBL" id="MFC0212106.1"/>
    </source>
</evidence>
<feature type="transmembrane region" description="Helical" evidence="1">
    <location>
        <begin position="70"/>
        <end position="87"/>
    </location>
</feature>
<keyword evidence="3" id="KW-1185">Reference proteome</keyword>
<feature type="transmembrane region" description="Helical" evidence="1">
    <location>
        <begin position="7"/>
        <end position="27"/>
    </location>
</feature>
<keyword evidence="1" id="KW-0812">Transmembrane</keyword>
<accession>A0ABV6DHI4</accession>
<gene>
    <name evidence="2" type="ORF">ACFFK0_06495</name>
</gene>
<keyword evidence="1" id="KW-0472">Membrane</keyword>
<reference evidence="2 3" key="1">
    <citation type="submission" date="2024-09" db="EMBL/GenBank/DDBJ databases">
        <authorList>
            <person name="Sun Q."/>
            <person name="Mori K."/>
        </authorList>
    </citation>
    <scope>NUCLEOTIDE SEQUENCE [LARGE SCALE GENOMIC DNA]</scope>
    <source>
        <strain evidence="2 3">CCM 7759</strain>
    </source>
</reference>
<sequence>MMIKKMVSYVVGLMILSFFAGGIVSFALEFVPYLLLAIVLIAPFFGAIRIKMNWSTGILFLFKVLKFRKVSITFLLVSCIVIMMLFKVMVMKILMAVLFALGGATVICIGWESVRYGLNKWKAIQIVSFVQAFKKAW</sequence>
<dbReference type="Proteomes" id="UP001589776">
    <property type="component" value="Unassembled WGS sequence"/>
</dbReference>